<feature type="region of interest" description="Disordered" evidence="2">
    <location>
        <begin position="468"/>
        <end position="491"/>
    </location>
</feature>
<organism evidence="3">
    <name type="scientific">Aceria tosichella</name>
    <name type="common">wheat curl mite</name>
    <dbReference type="NCBI Taxonomy" id="561515"/>
    <lineage>
        <taxon>Eukaryota</taxon>
        <taxon>Metazoa</taxon>
        <taxon>Ecdysozoa</taxon>
        <taxon>Arthropoda</taxon>
        <taxon>Chelicerata</taxon>
        <taxon>Arachnida</taxon>
        <taxon>Acari</taxon>
        <taxon>Acariformes</taxon>
        <taxon>Trombidiformes</taxon>
        <taxon>Prostigmata</taxon>
        <taxon>Eupodina</taxon>
        <taxon>Eriophyoidea</taxon>
        <taxon>Eriophyidae</taxon>
        <taxon>Eriophyinae</taxon>
        <taxon>Aceriini</taxon>
        <taxon>Aceria</taxon>
    </lineage>
</organism>
<dbReference type="InterPro" id="IPR029060">
    <property type="entry name" value="PIN-like_dom_sf"/>
</dbReference>
<gene>
    <name evidence="3" type="ORF">g.132</name>
</gene>
<dbReference type="PANTHER" id="PTHR15665">
    <property type="entry name" value="ASTEROID PROTEIN"/>
    <property type="match status" value="1"/>
</dbReference>
<accession>A0A6G1SEW3</accession>
<feature type="compositionally biased region" description="Low complexity" evidence="2">
    <location>
        <begin position="476"/>
        <end position="491"/>
    </location>
</feature>
<dbReference type="EMBL" id="GGYP01003731">
    <property type="protein sequence ID" value="MDE48502.1"/>
    <property type="molecule type" value="Transcribed_RNA"/>
</dbReference>
<dbReference type="SUPFAM" id="SSF88723">
    <property type="entry name" value="PIN domain-like"/>
    <property type="match status" value="1"/>
</dbReference>
<dbReference type="AlphaFoldDB" id="A0A6G1SEW3"/>
<dbReference type="PANTHER" id="PTHR15665:SF1">
    <property type="entry name" value="PROTEIN ASTEROID HOMOLOG 1"/>
    <property type="match status" value="1"/>
</dbReference>
<evidence type="ECO:0000256" key="2">
    <source>
        <dbReference type="SAM" id="MobiDB-lite"/>
    </source>
</evidence>
<evidence type="ECO:0000256" key="1">
    <source>
        <dbReference type="ARBA" id="ARBA00007398"/>
    </source>
</evidence>
<sequence length="626" mass="71302">MGVAGTVGVFKRHPKWGSSFVLRNTSVVIDTTNAFYWYAKEQLLPNQSKYGTSMIELGQFYRNLFKRLRERNVKPIVVYEGGRKDDQVVGNIVGKSTFLERSSRAALGRLNRGNLSDSLPDLAINCLKEIVNELSLGPDQVHQAGNEVYPLLVQLSRQHECPVLTHHTDFIFQDVPQGFIRLDELVLPTDSVKPIGCTLYKHSDMLNDFRLTSAHSGALSCLAVLLRDDFSEVYYDAINNVLELQGGMRITPREWGMKTARLDYVLRHWPSGLTTTESVRSALLRQPQAGRNLAHDFDAMLECYNSVEAFESTSVARAFSSGSDQYGNLNEALTKRESSADFLTNVILTNFNRTGIEDIRTYRSTFSLQDRAKQYLMQRLGGRKGLQLFDRRRSQMDYRSLAPIDRLKNPLDQATLFALFHFDKKRLESVASKLQQTIQLDADHSNRLALMLFLASFACRLVPRENFNNNQEDDSGSQSGSSSLGSDQHQQMMALRHYSQPATRTKLFACTLNQYVYLQSRTNQGDQSRQEVPADTRVARDKVHSIIQQQPPERDDNYYTHKHLVEALNSVLHAYKELNSLYNFPGPNILVNKYYDGVVIFKLLVRYSNRLQGFLLNVDPEIINEL</sequence>
<proteinExistence type="inferred from homology"/>
<reference evidence="3" key="1">
    <citation type="submission" date="2018-10" db="EMBL/GenBank/DDBJ databases">
        <title>Transcriptome assembly of Aceria tosichella (Wheat curl mite) Type 2.</title>
        <authorList>
            <person name="Scully E.D."/>
            <person name="Geib S.M."/>
            <person name="Palmer N.A."/>
            <person name="Gupta A.K."/>
            <person name="Sarath G."/>
            <person name="Tatineni S."/>
        </authorList>
    </citation>
    <scope>NUCLEOTIDE SEQUENCE</scope>
    <source>
        <strain evidence="3">LincolnNE</strain>
    </source>
</reference>
<protein>
    <recommendedName>
        <fullName evidence="4">Protein asteroid 1</fullName>
    </recommendedName>
</protein>
<name>A0A6G1SEW3_9ACAR</name>
<comment type="similarity">
    <text evidence="1">Belongs to the asteroid family.</text>
</comment>
<dbReference type="InterPro" id="IPR026832">
    <property type="entry name" value="Asteroid"/>
</dbReference>
<evidence type="ECO:0008006" key="4">
    <source>
        <dbReference type="Google" id="ProtNLM"/>
    </source>
</evidence>
<evidence type="ECO:0000313" key="3">
    <source>
        <dbReference type="EMBL" id="MDE48502.1"/>
    </source>
</evidence>